<reference evidence="1" key="1">
    <citation type="submission" date="2021-06" db="EMBL/GenBank/DDBJ databases">
        <authorList>
            <person name="Hodson N. C."/>
            <person name="Mongue J. A."/>
            <person name="Jaron S. K."/>
        </authorList>
    </citation>
    <scope>NUCLEOTIDE SEQUENCE</scope>
</reference>
<gene>
    <name evidence="1" type="ORF">AFUS01_LOCUS41500</name>
</gene>
<comment type="caution">
    <text evidence="1">The sequence shown here is derived from an EMBL/GenBank/DDBJ whole genome shotgun (WGS) entry which is preliminary data.</text>
</comment>
<feature type="non-terminal residue" evidence="1">
    <location>
        <position position="1"/>
    </location>
</feature>
<evidence type="ECO:0000313" key="1">
    <source>
        <dbReference type="EMBL" id="CAG7831775.1"/>
    </source>
</evidence>
<organism evidence="1 2">
    <name type="scientific">Allacma fusca</name>
    <dbReference type="NCBI Taxonomy" id="39272"/>
    <lineage>
        <taxon>Eukaryota</taxon>
        <taxon>Metazoa</taxon>
        <taxon>Ecdysozoa</taxon>
        <taxon>Arthropoda</taxon>
        <taxon>Hexapoda</taxon>
        <taxon>Collembola</taxon>
        <taxon>Symphypleona</taxon>
        <taxon>Sminthuridae</taxon>
        <taxon>Allacma</taxon>
    </lineage>
</organism>
<dbReference type="AlphaFoldDB" id="A0A8J2LD82"/>
<accession>A0A8J2LD82</accession>
<dbReference type="EMBL" id="CAJVCH010561948">
    <property type="protein sequence ID" value="CAG7831775.1"/>
    <property type="molecule type" value="Genomic_DNA"/>
</dbReference>
<proteinExistence type="predicted"/>
<dbReference type="Proteomes" id="UP000708208">
    <property type="component" value="Unassembled WGS sequence"/>
</dbReference>
<keyword evidence="2" id="KW-1185">Reference proteome</keyword>
<sequence>YEFALNSDKLLTNRYNSELKIVE</sequence>
<evidence type="ECO:0000313" key="2">
    <source>
        <dbReference type="Proteomes" id="UP000708208"/>
    </source>
</evidence>
<name>A0A8J2LD82_9HEXA</name>
<protein>
    <submittedName>
        <fullName evidence="1">Uncharacterized protein</fullName>
    </submittedName>
</protein>